<dbReference type="GO" id="GO:0047343">
    <property type="term" value="F:glucose-1-phosphate cytidylyltransferase activity"/>
    <property type="evidence" value="ECO:0007669"/>
    <property type="project" value="InterPro"/>
</dbReference>
<reference evidence="2 3" key="1">
    <citation type="submission" date="2016-10" db="EMBL/GenBank/DDBJ databases">
        <authorList>
            <person name="de Groot N.N."/>
        </authorList>
    </citation>
    <scope>NUCLEOTIDE SEQUENCE [LARGE SCALE GENOMIC DNA]</scope>
    <source>
        <strain evidence="2 3">DSM 19548</strain>
    </source>
</reference>
<sequence length="260" mass="29490">MKVALLAGGKGTRLAEETSIRPKPMVEIGGRPLLWHIMMHYTQYGHHEFVIALGYLGDYIKKYFADYATLTGNLTIEMEPGKPSVVTRQEELHEPWMIDLVETGMETLTGGRIKRLKDYLGNETFMLTWGDGLSNVDFDALLTFHRAHGKLATITAVRPPARYGHMKFNGDRVASFEEKPQTAEGWINGAFFVLEPAVLDYIDGDDVMFEHAPLQRLAADGQLMAYKHTGFWAAVDTLREKQVLQNMWEAGDRPWATWEK</sequence>
<dbReference type="PANTHER" id="PTHR47183:SF1">
    <property type="entry name" value="GLUCOSE-1-PHOSPHATE CYTIDYLYLTRANSFERASE"/>
    <property type="match status" value="1"/>
</dbReference>
<dbReference type="GO" id="GO:0009243">
    <property type="term" value="P:O antigen biosynthetic process"/>
    <property type="evidence" value="ECO:0007669"/>
    <property type="project" value="InterPro"/>
</dbReference>
<keyword evidence="2" id="KW-0548">Nucleotidyltransferase</keyword>
<keyword evidence="2" id="KW-0808">Transferase</keyword>
<dbReference type="OrthoDB" id="9814110at2"/>
<evidence type="ECO:0000259" key="1">
    <source>
        <dbReference type="Pfam" id="PF00483"/>
    </source>
</evidence>
<dbReference type="Pfam" id="PF00483">
    <property type="entry name" value="NTP_transferase"/>
    <property type="match status" value="1"/>
</dbReference>
<dbReference type="SUPFAM" id="SSF53448">
    <property type="entry name" value="Nucleotide-diphospho-sugar transferases"/>
    <property type="match status" value="1"/>
</dbReference>
<keyword evidence="3" id="KW-1185">Reference proteome</keyword>
<evidence type="ECO:0000313" key="3">
    <source>
        <dbReference type="Proteomes" id="UP000198728"/>
    </source>
</evidence>
<dbReference type="RefSeq" id="WP_093362740.1">
    <property type="nucleotide sequence ID" value="NZ_FOLG01000019.1"/>
</dbReference>
<dbReference type="NCBIfam" id="TIGR02623">
    <property type="entry name" value="G1P_cyt_trans"/>
    <property type="match status" value="1"/>
</dbReference>
<dbReference type="InterPro" id="IPR046981">
    <property type="entry name" value="G1P_cyt_trans"/>
</dbReference>
<proteinExistence type="predicted"/>
<dbReference type="Proteomes" id="UP000198728">
    <property type="component" value="Unassembled WGS sequence"/>
</dbReference>
<dbReference type="STRING" id="441112.SAMN04488094_11928"/>
<dbReference type="EMBL" id="FOLG01000019">
    <property type="protein sequence ID" value="SFD18909.1"/>
    <property type="molecule type" value="Genomic_DNA"/>
</dbReference>
<dbReference type="InterPro" id="IPR029044">
    <property type="entry name" value="Nucleotide-diphossugar_trans"/>
</dbReference>
<dbReference type="InterPro" id="IPR005835">
    <property type="entry name" value="NTP_transferase_dom"/>
</dbReference>
<feature type="domain" description="Nucleotidyl transferase" evidence="1">
    <location>
        <begin position="5"/>
        <end position="203"/>
    </location>
</feature>
<gene>
    <name evidence="2" type="ORF">SAMN04488094_11928</name>
</gene>
<dbReference type="CDD" id="cd02524">
    <property type="entry name" value="G1P_cytidylyltransferase"/>
    <property type="match status" value="1"/>
</dbReference>
<dbReference type="InterPro" id="IPR013446">
    <property type="entry name" value="G1P_cyt_trans-like"/>
</dbReference>
<protein>
    <submittedName>
        <fullName evidence="2">Glucose-1-phosphate cytidylyltransferase</fullName>
    </submittedName>
</protein>
<dbReference type="Gene3D" id="3.90.550.10">
    <property type="entry name" value="Spore Coat Polysaccharide Biosynthesis Protein SpsA, Chain A"/>
    <property type="match status" value="1"/>
</dbReference>
<dbReference type="AlphaFoldDB" id="A0A1I1QA08"/>
<dbReference type="PANTHER" id="PTHR47183">
    <property type="entry name" value="GLUCOSE-1-PHOSPHATE CYTIDYLYLTRANSFERASE-RELATED"/>
    <property type="match status" value="1"/>
</dbReference>
<evidence type="ECO:0000313" key="2">
    <source>
        <dbReference type="EMBL" id="SFD18909.1"/>
    </source>
</evidence>
<organism evidence="2 3">
    <name type="scientific">Tropicimonas isoalkanivorans</name>
    <dbReference type="NCBI Taxonomy" id="441112"/>
    <lineage>
        <taxon>Bacteria</taxon>
        <taxon>Pseudomonadati</taxon>
        <taxon>Pseudomonadota</taxon>
        <taxon>Alphaproteobacteria</taxon>
        <taxon>Rhodobacterales</taxon>
        <taxon>Roseobacteraceae</taxon>
        <taxon>Tropicimonas</taxon>
    </lineage>
</organism>
<accession>A0A1I1QA08</accession>
<name>A0A1I1QA08_9RHOB</name>